<proteinExistence type="predicted"/>
<name>A0AA97K7T4_EUBMA</name>
<organism evidence="6 7">
    <name type="scientific">Eublepharis macularius</name>
    <name type="common">Leopard gecko</name>
    <name type="synonym">Cyrtodactylus macularius</name>
    <dbReference type="NCBI Taxonomy" id="481883"/>
    <lineage>
        <taxon>Eukaryota</taxon>
        <taxon>Metazoa</taxon>
        <taxon>Chordata</taxon>
        <taxon>Craniata</taxon>
        <taxon>Vertebrata</taxon>
        <taxon>Euteleostomi</taxon>
        <taxon>Lepidosauria</taxon>
        <taxon>Squamata</taxon>
        <taxon>Bifurcata</taxon>
        <taxon>Gekkota</taxon>
        <taxon>Eublepharidae</taxon>
        <taxon>Eublepharinae</taxon>
        <taxon>Eublepharis</taxon>
    </lineage>
</organism>
<dbReference type="InterPro" id="IPR036179">
    <property type="entry name" value="Ig-like_dom_sf"/>
</dbReference>
<sequence>MASASTPFFFLLLLPGLSSQLQLQESGPGVVRPGGTLELTCTVTGSSVTSSYWWSWVRQTPGKGLDWMGGWAGNTYYAPAFSGRITISVDPSQTKYFLRLTSVTAADSAMYYCASDTERSHHYFEFGGTLELTCTVTGASVTSSYYWNWVRQAPGKGLVWMGYWTGWTSYAPAFRDRITISVDPSQTKYFLRLTSVTAADSAMYYCASDTDFHPSSSSRNLGQGWRDPRADLYRHWSLSYKQLLVELGPPGSRERAGLSSQLQLQESGSEVVRPGGTVELTCTVTGGSITSSYNWHWVHQNPGKGLVWMGLWTGGRVYSAPAFSGRITISVNPSQAKYFLRLTSVTAADSAMYYCARQPTVG</sequence>
<dbReference type="SMART" id="SM00409">
    <property type="entry name" value="IG"/>
    <property type="match status" value="3"/>
</dbReference>
<gene>
    <name evidence="7" type="primary">LOC129339977</name>
</gene>
<dbReference type="FunFam" id="2.60.40.10:FF:002426">
    <property type="entry name" value="Immunoglobulin heavy variable V15-2"/>
    <property type="match status" value="1"/>
</dbReference>
<protein>
    <submittedName>
        <fullName evidence="7">Uncharacterized protein LOC129339977</fullName>
    </submittedName>
</protein>
<dbReference type="SUPFAM" id="SSF48726">
    <property type="entry name" value="Immunoglobulin"/>
    <property type="match status" value="3"/>
</dbReference>
<dbReference type="InterPro" id="IPR013106">
    <property type="entry name" value="Ig_V-set"/>
</dbReference>
<dbReference type="Gene3D" id="2.60.40.10">
    <property type="entry name" value="Immunoglobulins"/>
    <property type="match status" value="3"/>
</dbReference>
<evidence type="ECO:0000256" key="3">
    <source>
        <dbReference type="ARBA" id="ARBA00043265"/>
    </source>
</evidence>
<feature type="signal peptide" evidence="4">
    <location>
        <begin position="1"/>
        <end position="19"/>
    </location>
</feature>
<dbReference type="PANTHER" id="PTHR23266">
    <property type="entry name" value="IMMUNOGLOBULIN HEAVY CHAIN"/>
    <property type="match status" value="1"/>
</dbReference>
<keyword evidence="6" id="KW-1185">Reference proteome</keyword>
<reference evidence="7" key="1">
    <citation type="submission" date="2025-08" db="UniProtKB">
        <authorList>
            <consortium name="RefSeq"/>
        </authorList>
    </citation>
    <scope>IDENTIFICATION</scope>
    <source>
        <tissue evidence="7">Blood</tissue>
    </source>
</reference>
<dbReference type="SMART" id="SM00406">
    <property type="entry name" value="IGv"/>
    <property type="match status" value="3"/>
</dbReference>
<dbReference type="GO" id="GO:0005576">
    <property type="term" value="C:extracellular region"/>
    <property type="evidence" value="ECO:0007669"/>
    <property type="project" value="UniProtKB-ARBA"/>
</dbReference>
<feature type="domain" description="Ig-like" evidence="5">
    <location>
        <begin position="250"/>
        <end position="362"/>
    </location>
</feature>
<feature type="domain" description="Ig-like" evidence="5">
    <location>
        <begin position="127"/>
        <end position="222"/>
    </location>
</feature>
<accession>A0AA97K7T4</accession>
<evidence type="ECO:0000256" key="4">
    <source>
        <dbReference type="SAM" id="SignalP"/>
    </source>
</evidence>
<keyword evidence="2" id="KW-1064">Adaptive immunity</keyword>
<dbReference type="PROSITE" id="PS50835">
    <property type="entry name" value="IG_LIKE"/>
    <property type="match status" value="3"/>
</dbReference>
<dbReference type="Pfam" id="PF07686">
    <property type="entry name" value="V-set"/>
    <property type="match status" value="3"/>
</dbReference>
<feature type="chain" id="PRO_5041743925" evidence="4">
    <location>
        <begin position="20"/>
        <end position="362"/>
    </location>
</feature>
<keyword evidence="1" id="KW-0391">Immunity</keyword>
<dbReference type="AlphaFoldDB" id="A0AA97K7T4"/>
<evidence type="ECO:0000256" key="1">
    <source>
        <dbReference type="ARBA" id="ARBA00022859"/>
    </source>
</evidence>
<dbReference type="Proteomes" id="UP001190640">
    <property type="component" value="Chromosome 12"/>
</dbReference>
<evidence type="ECO:0000313" key="6">
    <source>
        <dbReference type="Proteomes" id="UP001190640"/>
    </source>
</evidence>
<evidence type="ECO:0000313" key="7">
    <source>
        <dbReference type="RefSeq" id="XP_054850506.1"/>
    </source>
</evidence>
<dbReference type="InterPro" id="IPR003598">
    <property type="entry name" value="Ig_sub2"/>
</dbReference>
<dbReference type="InterPro" id="IPR013783">
    <property type="entry name" value="Ig-like_fold"/>
</dbReference>
<dbReference type="SMART" id="SM00408">
    <property type="entry name" value="IGc2"/>
    <property type="match status" value="3"/>
</dbReference>
<dbReference type="RefSeq" id="XP_054850506.1">
    <property type="nucleotide sequence ID" value="XM_054994531.1"/>
</dbReference>
<dbReference type="InterPro" id="IPR007110">
    <property type="entry name" value="Ig-like_dom"/>
</dbReference>
<keyword evidence="3" id="KW-1280">Immunoglobulin</keyword>
<evidence type="ECO:0000259" key="5">
    <source>
        <dbReference type="PROSITE" id="PS50835"/>
    </source>
</evidence>
<evidence type="ECO:0000256" key="2">
    <source>
        <dbReference type="ARBA" id="ARBA00023130"/>
    </source>
</evidence>
<dbReference type="InterPro" id="IPR003599">
    <property type="entry name" value="Ig_sub"/>
</dbReference>
<dbReference type="GeneID" id="129339977"/>
<dbReference type="KEGG" id="emc:129339977"/>
<feature type="domain" description="Ig-like" evidence="5">
    <location>
        <begin position="15"/>
        <end position="113"/>
    </location>
</feature>
<dbReference type="GO" id="GO:0019814">
    <property type="term" value="C:immunoglobulin complex"/>
    <property type="evidence" value="ECO:0007669"/>
    <property type="project" value="UniProtKB-KW"/>
</dbReference>
<dbReference type="InterPro" id="IPR050199">
    <property type="entry name" value="IgHV"/>
</dbReference>
<dbReference type="GO" id="GO:0002250">
    <property type="term" value="P:adaptive immune response"/>
    <property type="evidence" value="ECO:0007669"/>
    <property type="project" value="UniProtKB-KW"/>
</dbReference>
<keyword evidence="4" id="KW-0732">Signal</keyword>